<dbReference type="EMBL" id="JADBJN010000001">
    <property type="protein sequence ID" value="KAG5683065.1"/>
    <property type="molecule type" value="Genomic_DNA"/>
</dbReference>
<keyword evidence="5" id="KW-1185">Reference proteome</keyword>
<accession>A0A9J6CLE0</accession>
<feature type="region of interest" description="Disordered" evidence="1">
    <location>
        <begin position="784"/>
        <end position="803"/>
    </location>
</feature>
<keyword evidence="3" id="KW-0732">Signal</keyword>
<feature type="region of interest" description="Disordered" evidence="1">
    <location>
        <begin position="848"/>
        <end position="874"/>
    </location>
</feature>
<dbReference type="Proteomes" id="UP001107558">
    <property type="component" value="Chromosome 1"/>
</dbReference>
<evidence type="ECO:0000256" key="1">
    <source>
        <dbReference type="SAM" id="MobiDB-lite"/>
    </source>
</evidence>
<feature type="compositionally biased region" description="Basic and acidic residues" evidence="1">
    <location>
        <begin position="856"/>
        <end position="869"/>
    </location>
</feature>
<feature type="region of interest" description="Disordered" evidence="1">
    <location>
        <begin position="1034"/>
        <end position="1065"/>
    </location>
</feature>
<feature type="transmembrane region" description="Helical" evidence="2">
    <location>
        <begin position="665"/>
        <end position="686"/>
    </location>
</feature>
<sequence length="1065" mass="116525">MRTFIASLSLLLMTLCTLTLSAPTPYTLSPTDEYNSTTMDDDMITSTSEPITIMDTTVLEKSSITTSSTPLPVTTADENLIITSSIGTTTFGSATEIAASSMQTETEKEVISTESTTPSITTTIARPIDKIQSKKQKLKEPQKKLWSAKDNKSIKQKLQEPTTIDLEQPSSSIATSTVTSTSIKTAPTTIKSTTLTSTTTTTEFIPTTMTTATTDVSDNNNKDNVIVLNSNASGLIVVDVMENFGKENATASNFEIKMDLIEDEIFTTTTISPSTSEIQSASSSVAAITTISDELILVNEATESTTTQVTAIKWNEVRHNENSGDIKIKFDNIDLPHQNVNVSIENGELVIDSIDISVLNRVEEELRANSTESSGKIGNNSLEIVLIEEPVTTIAASTISATNHKIVNDDIKIKTTDKDSDTIFYISNTEVKLIESIPTPSPNDTSHKNRNPAIYEEDVIVDVPSTTTIVKNHTITIPQMDKYEEDIVLSPLTSDFDPKDINYIGEAFLDVEESSNGGAGLNENHHIIPLTSDVVVQPVELKDMPSINVPIIGEPPQIELAEMMFSDDYDSKQQEGFQFSPFLINSRLVKNELQAEEPHTDLDVMNLNGTILLANKTHSISVNTVINGTNMTTIASPYANATAAVIQQNDAEDIDNADMYDIQTLLVACLLTLAPLFLIVIIAFIIRFCWQKYRRNNVGHDLISDKSTDPLAEKNVDDMKSTESAMSLNRGNGNLQTQSTEMLLANANGDVTPGSNGCNHNDTNGSIIKMTMKNNHLIVETEERNDISRDTRETKMHYSPSEKDGVFIVEAARGADQNGSHKPSPLMQKPTEAPLEIPDEIKIDTLQSHFTPNSPEEDRKHQKQAEQVEVHTPPAEIKTVCNGTKTGLSQSDLSLTSSNSSNQNYTYGDRDAYQFEDKGYRGSSPKRIINVHCHDLKPLIENSPPAQVDDKPVITSAIYKEDNEPLKSDIQATINGNSDEIITNGSSTPKVHKINGIILKNGLDEIISVSDENCNETIVKNDCNGEMDSLSFLPAPPPAEENELMSMENFPPPPMDLNDSTVSQS</sequence>
<evidence type="ECO:0000313" key="5">
    <source>
        <dbReference type="Proteomes" id="UP001107558"/>
    </source>
</evidence>
<evidence type="ECO:0000256" key="2">
    <source>
        <dbReference type="SAM" id="Phobius"/>
    </source>
</evidence>
<feature type="chain" id="PRO_5039941046" evidence="3">
    <location>
        <begin position="22"/>
        <end position="1065"/>
    </location>
</feature>
<feature type="signal peptide" evidence="3">
    <location>
        <begin position="1"/>
        <end position="21"/>
    </location>
</feature>
<keyword evidence="2" id="KW-1133">Transmembrane helix</keyword>
<dbReference type="AlphaFoldDB" id="A0A9J6CLE0"/>
<protein>
    <submittedName>
        <fullName evidence="4">Uncharacterized protein</fullName>
    </submittedName>
</protein>
<dbReference type="OrthoDB" id="8034296at2759"/>
<comment type="caution">
    <text evidence="4">The sequence shown here is derived from an EMBL/GenBank/DDBJ whole genome shotgun (WGS) entry which is preliminary data.</text>
</comment>
<organism evidence="4 5">
    <name type="scientific">Polypedilum vanderplanki</name>
    <name type="common">Sleeping chironomid midge</name>
    <dbReference type="NCBI Taxonomy" id="319348"/>
    <lineage>
        <taxon>Eukaryota</taxon>
        <taxon>Metazoa</taxon>
        <taxon>Ecdysozoa</taxon>
        <taxon>Arthropoda</taxon>
        <taxon>Hexapoda</taxon>
        <taxon>Insecta</taxon>
        <taxon>Pterygota</taxon>
        <taxon>Neoptera</taxon>
        <taxon>Endopterygota</taxon>
        <taxon>Diptera</taxon>
        <taxon>Nematocera</taxon>
        <taxon>Chironomoidea</taxon>
        <taxon>Chironomidae</taxon>
        <taxon>Chironominae</taxon>
        <taxon>Polypedilum</taxon>
        <taxon>Polypedilum</taxon>
    </lineage>
</organism>
<reference evidence="4" key="1">
    <citation type="submission" date="2021-03" db="EMBL/GenBank/DDBJ databases">
        <title>Chromosome level genome of the anhydrobiotic midge Polypedilum vanderplanki.</title>
        <authorList>
            <person name="Yoshida Y."/>
            <person name="Kikawada T."/>
            <person name="Gusev O."/>
        </authorList>
    </citation>
    <scope>NUCLEOTIDE SEQUENCE</scope>
    <source>
        <strain evidence="4">NIAS01</strain>
        <tissue evidence="4">Whole body or cell culture</tissue>
    </source>
</reference>
<evidence type="ECO:0000256" key="3">
    <source>
        <dbReference type="SAM" id="SignalP"/>
    </source>
</evidence>
<keyword evidence="2" id="KW-0472">Membrane</keyword>
<proteinExistence type="predicted"/>
<evidence type="ECO:0000313" key="4">
    <source>
        <dbReference type="EMBL" id="KAG5683065.1"/>
    </source>
</evidence>
<gene>
    <name evidence="4" type="ORF">PVAND_012371</name>
</gene>
<keyword evidence="2" id="KW-0812">Transmembrane</keyword>
<name>A0A9J6CLE0_POLVA</name>